<organism evidence="2 3">
    <name type="scientific">Amycolatopsis marina</name>
    <dbReference type="NCBI Taxonomy" id="490629"/>
    <lineage>
        <taxon>Bacteria</taxon>
        <taxon>Bacillati</taxon>
        <taxon>Actinomycetota</taxon>
        <taxon>Actinomycetes</taxon>
        <taxon>Pseudonocardiales</taxon>
        <taxon>Pseudonocardiaceae</taxon>
        <taxon>Amycolatopsis</taxon>
    </lineage>
</organism>
<dbReference type="STRING" id="490629.SAMN05216266_12263"/>
<proteinExistence type="predicted"/>
<gene>
    <name evidence="2" type="ORF">SAMN05216266_12263</name>
</gene>
<evidence type="ECO:0000313" key="2">
    <source>
        <dbReference type="EMBL" id="SFB58633.1"/>
    </source>
</evidence>
<keyword evidence="1" id="KW-0732">Signal</keyword>
<evidence type="ECO:0008006" key="4">
    <source>
        <dbReference type="Google" id="ProtNLM"/>
    </source>
</evidence>
<accession>A0A1I1CDX1</accession>
<feature type="chain" id="PRO_5039222179" description="Peptidase inhibitor family I36" evidence="1">
    <location>
        <begin position="31"/>
        <end position="136"/>
    </location>
</feature>
<dbReference type="RefSeq" id="WP_177242815.1">
    <property type="nucleotide sequence ID" value="NZ_FOKG01000022.1"/>
</dbReference>
<dbReference type="AlphaFoldDB" id="A0A1I1CDX1"/>
<dbReference type="Proteomes" id="UP000243799">
    <property type="component" value="Unassembled WGS sequence"/>
</dbReference>
<protein>
    <recommendedName>
        <fullName evidence="4">Peptidase inhibitor family I36</fullName>
    </recommendedName>
</protein>
<evidence type="ECO:0000256" key="1">
    <source>
        <dbReference type="SAM" id="SignalP"/>
    </source>
</evidence>
<reference evidence="3" key="1">
    <citation type="submission" date="2016-10" db="EMBL/GenBank/DDBJ databases">
        <authorList>
            <person name="Varghese N."/>
            <person name="Submissions S."/>
        </authorList>
    </citation>
    <scope>NUCLEOTIDE SEQUENCE [LARGE SCALE GENOMIC DNA]</scope>
    <source>
        <strain evidence="3">CGMCC 4.3568</strain>
    </source>
</reference>
<keyword evidence="3" id="KW-1185">Reference proteome</keyword>
<dbReference type="EMBL" id="FOKG01000022">
    <property type="protein sequence ID" value="SFB58633.1"/>
    <property type="molecule type" value="Genomic_DNA"/>
</dbReference>
<feature type="signal peptide" evidence="1">
    <location>
        <begin position="1"/>
        <end position="30"/>
    </location>
</feature>
<evidence type="ECO:0000313" key="3">
    <source>
        <dbReference type="Proteomes" id="UP000243799"/>
    </source>
</evidence>
<name>A0A1I1CDX1_9PSEU</name>
<sequence length="136" mass="14242">MTIAKTAATAAAVAAMAGGLVMTGTSQAVAHVGDVCTVPGCNGSASFVRNGEHLYVWDNKADGRSVVAEYERSDADQLGRAWNARGAGSSPTDHNMSMPERETITYRVCLGNYSTNAPDRVVHEGTCSGWYTEPAG</sequence>